<dbReference type="Pfam" id="PF22688">
    <property type="entry name" value="Hda_lid"/>
    <property type="match status" value="1"/>
</dbReference>
<dbReference type="STRING" id="1223802.SUTH_02670"/>
<dbReference type="Gene3D" id="1.10.8.60">
    <property type="match status" value="1"/>
</dbReference>
<protein>
    <submittedName>
        <fullName evidence="2">DnaA regulatory inactivator Hda</fullName>
    </submittedName>
</protein>
<dbReference type="PANTHER" id="PTHR30050">
    <property type="entry name" value="CHROMOSOMAL REPLICATION INITIATOR PROTEIN DNAA"/>
    <property type="match status" value="1"/>
</dbReference>
<sequence>MLENAFENAMNTPQQQMLLDLKPEQPPTLENFVVGANAELVARLRGLRETSSYEAIYVWGAPGGGKSHLLAAAAEAARGRRPTTFLRGAEVGAELTPTSGSLLVIDDVQGLGAEAQIALFRAFNAARFLGLALLLAGNEPPLRLDLREDLRTRIGQTLIYEIQSLSDDEKAAALRRHAIERGMLMDPGVVHYLLRHGRRDLPSLMAVLNHLDRASLEQKRPPTLPLLRELMQTSLDLDKE</sequence>
<dbReference type="GO" id="GO:0005886">
    <property type="term" value="C:plasma membrane"/>
    <property type="evidence" value="ECO:0007669"/>
    <property type="project" value="TreeGrafter"/>
</dbReference>
<dbReference type="Proteomes" id="UP000031637">
    <property type="component" value="Chromosome"/>
</dbReference>
<keyword evidence="3" id="KW-1185">Reference proteome</keyword>
<dbReference type="PANTHER" id="PTHR30050:SF5">
    <property type="entry name" value="DNAA REGULATORY INACTIVATOR HDA"/>
    <property type="match status" value="1"/>
</dbReference>
<dbReference type="AlphaFoldDB" id="W0SHT9"/>
<proteinExistence type="predicted"/>
<evidence type="ECO:0000313" key="3">
    <source>
        <dbReference type="Proteomes" id="UP000031637"/>
    </source>
</evidence>
<evidence type="ECO:0000259" key="1">
    <source>
        <dbReference type="Pfam" id="PF22688"/>
    </source>
</evidence>
<dbReference type="EMBL" id="AP012547">
    <property type="protein sequence ID" value="BAO30450.1"/>
    <property type="molecule type" value="Genomic_DNA"/>
</dbReference>
<dbReference type="GO" id="GO:0003688">
    <property type="term" value="F:DNA replication origin binding"/>
    <property type="evidence" value="ECO:0007669"/>
    <property type="project" value="TreeGrafter"/>
</dbReference>
<dbReference type="NCBIfam" id="TIGR03420">
    <property type="entry name" value="DnaA_homol_Hda"/>
    <property type="match status" value="1"/>
</dbReference>
<dbReference type="HOGENOM" id="CLU_072265_1_0_4"/>
<dbReference type="Gene3D" id="3.40.50.300">
    <property type="entry name" value="P-loop containing nucleotide triphosphate hydrolases"/>
    <property type="match status" value="1"/>
</dbReference>
<evidence type="ECO:0000313" key="2">
    <source>
        <dbReference type="EMBL" id="BAO30450.1"/>
    </source>
</evidence>
<dbReference type="GO" id="GO:0032297">
    <property type="term" value="P:negative regulation of DNA-templated DNA replication initiation"/>
    <property type="evidence" value="ECO:0007669"/>
    <property type="project" value="InterPro"/>
</dbReference>
<dbReference type="InterPro" id="IPR027417">
    <property type="entry name" value="P-loop_NTPase"/>
</dbReference>
<reference evidence="2 3" key="1">
    <citation type="journal article" date="2014" name="Syst. Appl. Microbiol.">
        <title>Complete genomes of freshwater sulfur oxidizers Sulfuricella denitrificans skB26 and Sulfuritalea hydrogenivorans sk43H: genetic insights into the sulfur oxidation pathway of betaproteobacteria.</title>
        <authorList>
            <person name="Watanabe T."/>
            <person name="Kojima H."/>
            <person name="Fukui M."/>
        </authorList>
    </citation>
    <scope>NUCLEOTIDE SEQUENCE [LARGE SCALE GENOMIC DNA]</scope>
    <source>
        <strain evidence="2">DSM22779</strain>
    </source>
</reference>
<dbReference type="SUPFAM" id="SSF52540">
    <property type="entry name" value="P-loop containing nucleoside triphosphate hydrolases"/>
    <property type="match status" value="1"/>
</dbReference>
<feature type="domain" description="Hda lid" evidence="1">
    <location>
        <begin position="167"/>
        <end position="231"/>
    </location>
</feature>
<dbReference type="KEGG" id="shd:SUTH_02670"/>
<accession>W0SHT9</accession>
<organism evidence="2 3">
    <name type="scientific">Sulfuritalea hydrogenivorans sk43H</name>
    <dbReference type="NCBI Taxonomy" id="1223802"/>
    <lineage>
        <taxon>Bacteria</taxon>
        <taxon>Pseudomonadati</taxon>
        <taxon>Pseudomonadota</taxon>
        <taxon>Betaproteobacteria</taxon>
        <taxon>Nitrosomonadales</taxon>
        <taxon>Sterolibacteriaceae</taxon>
        <taxon>Sulfuritalea</taxon>
    </lineage>
</organism>
<name>W0SHT9_9PROT</name>
<dbReference type="InterPro" id="IPR017788">
    <property type="entry name" value="Hda"/>
</dbReference>
<dbReference type="GO" id="GO:0006270">
    <property type="term" value="P:DNA replication initiation"/>
    <property type="evidence" value="ECO:0007669"/>
    <property type="project" value="TreeGrafter"/>
</dbReference>
<dbReference type="InterPro" id="IPR055199">
    <property type="entry name" value="Hda_lid"/>
</dbReference>
<gene>
    <name evidence="2" type="ORF">SUTH_02670</name>
</gene>